<dbReference type="SUPFAM" id="SSF55486">
    <property type="entry name" value="Metalloproteases ('zincins'), catalytic domain"/>
    <property type="match status" value="1"/>
</dbReference>
<reference evidence="1" key="1">
    <citation type="submission" date="2016-03" db="EMBL/GenBank/DDBJ databases">
        <authorList>
            <person name="Ploux O."/>
        </authorList>
    </citation>
    <scope>NUCLEOTIDE SEQUENCE</scope>
    <source>
        <strain evidence="1">UC10</strain>
    </source>
</reference>
<dbReference type="InterPro" id="IPR038555">
    <property type="entry name" value="Zincin_1_sf"/>
</dbReference>
<dbReference type="EMBL" id="LT598653">
    <property type="protein sequence ID" value="SBV33475.1"/>
    <property type="molecule type" value="Genomic_DNA"/>
</dbReference>
<organism evidence="1">
    <name type="scientific">uncultured Sphingopyxis sp</name>
    <dbReference type="NCBI Taxonomy" id="310581"/>
    <lineage>
        <taxon>Bacteria</taxon>
        <taxon>Pseudomonadati</taxon>
        <taxon>Pseudomonadota</taxon>
        <taxon>Alphaproteobacteria</taxon>
        <taxon>Sphingomonadales</taxon>
        <taxon>Sphingomonadaceae</taxon>
        <taxon>Sphingopyxis</taxon>
        <taxon>environmental samples</taxon>
    </lineage>
</organism>
<dbReference type="Gene3D" id="3.30.2010.20">
    <property type="match status" value="1"/>
</dbReference>
<dbReference type="CDD" id="cd12952">
    <property type="entry name" value="MMP_ACEL2062"/>
    <property type="match status" value="1"/>
</dbReference>
<evidence type="ECO:0008006" key="2">
    <source>
        <dbReference type="Google" id="ProtNLM"/>
    </source>
</evidence>
<name>A0A1Y5PY13_9SPHN</name>
<dbReference type="RefSeq" id="WP_295319457.1">
    <property type="nucleotide sequence ID" value="NZ_LT598653.1"/>
</dbReference>
<sequence>MSDKPALPPDLPGAWTGTAPDADALFAMAEAALETMPDVFRPHIEGVVISVEEFADDEMLASLDIEHPYDLTGLYEGRPLTERSVGESGGMPDRVTLYRIPILVEWIETGEKLEWLVRHVLIHEFGHHFGFSDDDMHALEDMA</sequence>
<dbReference type="Pfam" id="PF06262">
    <property type="entry name" value="Zincin_1"/>
    <property type="match status" value="1"/>
</dbReference>
<proteinExistence type="predicted"/>
<dbReference type="InterPro" id="IPR010428">
    <property type="entry name" value="Zincin_1"/>
</dbReference>
<dbReference type="KEGG" id="sphu:SPPYR_2355"/>
<evidence type="ECO:0000313" key="1">
    <source>
        <dbReference type="EMBL" id="SBV33475.1"/>
    </source>
</evidence>
<protein>
    <recommendedName>
        <fullName evidence="2">Neutral zinc metallopeptidase</fullName>
    </recommendedName>
</protein>
<accession>A0A1Y5PY13</accession>
<dbReference type="AlphaFoldDB" id="A0A1Y5PY13"/>
<gene>
    <name evidence="1" type="ORF">SPPYR_2355</name>
</gene>